<proteinExistence type="predicted"/>
<dbReference type="EMBL" id="FNHP01000001">
    <property type="protein sequence ID" value="SDL91278.1"/>
    <property type="molecule type" value="Genomic_DNA"/>
</dbReference>
<evidence type="ECO:0000313" key="2">
    <source>
        <dbReference type="EMBL" id="SDL91278.1"/>
    </source>
</evidence>
<dbReference type="Proteomes" id="UP000198552">
    <property type="component" value="Unassembled WGS sequence"/>
</dbReference>
<dbReference type="RefSeq" id="WP_091565255.1">
    <property type="nucleotide sequence ID" value="NZ_FNHP01000001.1"/>
</dbReference>
<evidence type="ECO:0000313" key="3">
    <source>
        <dbReference type="Proteomes" id="UP000198552"/>
    </source>
</evidence>
<evidence type="ECO:0000259" key="1">
    <source>
        <dbReference type="Pfam" id="PF13577"/>
    </source>
</evidence>
<organism evidence="2 3">
    <name type="scientific">Oryzisolibacter propanilivorax</name>
    <dbReference type="NCBI Taxonomy" id="1527607"/>
    <lineage>
        <taxon>Bacteria</taxon>
        <taxon>Pseudomonadati</taxon>
        <taxon>Pseudomonadota</taxon>
        <taxon>Betaproteobacteria</taxon>
        <taxon>Burkholderiales</taxon>
        <taxon>Comamonadaceae</taxon>
        <taxon>Oryzisolibacter</taxon>
    </lineage>
</organism>
<dbReference type="Pfam" id="PF13577">
    <property type="entry name" value="SnoaL_4"/>
    <property type="match status" value="1"/>
</dbReference>
<accession>A0A1G9NXH3</accession>
<name>A0A1G9NXH3_9BURK</name>
<protein>
    <submittedName>
        <fullName evidence="2">SnoaL-like domain-containing protein</fullName>
    </submittedName>
</protein>
<dbReference type="OrthoDB" id="1492465at2"/>
<feature type="domain" description="SnoaL-like" evidence="1">
    <location>
        <begin position="12"/>
        <end position="138"/>
    </location>
</feature>
<sequence length="155" mass="17003">MSTAVAPSTVEQLLLEHALAQVLVRYARACDGRDWALLDDVFTPDCTTDYCGRICHGVDAVRHMISSHLDGCGPTQHLLGNLQVDAGAAGSAPPRSTIHVRAVHQGLLRRAALRYDAVGFYEDQWTHTPAGWRIHHRRMSMLLELGDRSVLQPGG</sequence>
<dbReference type="SUPFAM" id="SSF54427">
    <property type="entry name" value="NTF2-like"/>
    <property type="match status" value="1"/>
</dbReference>
<dbReference type="InterPro" id="IPR032710">
    <property type="entry name" value="NTF2-like_dom_sf"/>
</dbReference>
<dbReference type="InterPro" id="IPR037401">
    <property type="entry name" value="SnoaL-like"/>
</dbReference>
<gene>
    <name evidence="2" type="ORF">SAMN05428957_10161</name>
</gene>
<dbReference type="STRING" id="1527607.SAMN05428957_10161"/>
<dbReference type="AlphaFoldDB" id="A0A1G9NXH3"/>
<keyword evidence="3" id="KW-1185">Reference proteome</keyword>
<dbReference type="CDD" id="cd00531">
    <property type="entry name" value="NTF2_like"/>
    <property type="match status" value="1"/>
</dbReference>
<reference evidence="3" key="1">
    <citation type="submission" date="2016-10" db="EMBL/GenBank/DDBJ databases">
        <authorList>
            <person name="Varghese N."/>
            <person name="Submissions S."/>
        </authorList>
    </citation>
    <scope>NUCLEOTIDE SEQUENCE [LARGE SCALE GENOMIC DNA]</scope>
    <source>
        <strain evidence="3">EPL6</strain>
    </source>
</reference>
<dbReference type="Gene3D" id="3.10.450.50">
    <property type="match status" value="1"/>
</dbReference>